<dbReference type="NCBIfam" id="TIGR00331">
    <property type="entry name" value="hrcA"/>
    <property type="match status" value="1"/>
</dbReference>
<keyword evidence="1 6" id="KW-0678">Repressor</keyword>
<dbReference type="Proteomes" id="UP000541969">
    <property type="component" value="Unassembled WGS sequence"/>
</dbReference>
<dbReference type="PANTHER" id="PTHR34824">
    <property type="entry name" value="HEAT-INDUCIBLE TRANSCRIPTION REPRESSOR HRCA"/>
    <property type="match status" value="1"/>
</dbReference>
<dbReference type="InterPro" id="IPR023120">
    <property type="entry name" value="WHTH_transcript_rep_HrcA_IDD"/>
</dbReference>
<evidence type="ECO:0000256" key="6">
    <source>
        <dbReference type="HAMAP-Rule" id="MF_00081"/>
    </source>
</evidence>
<evidence type="ECO:0000256" key="3">
    <source>
        <dbReference type="ARBA" id="ARBA00023016"/>
    </source>
</evidence>
<keyword evidence="4 6" id="KW-0804">Transcription</keyword>
<dbReference type="SUPFAM" id="SSF55781">
    <property type="entry name" value="GAF domain-like"/>
    <property type="match status" value="1"/>
</dbReference>
<evidence type="ECO:0000259" key="8">
    <source>
        <dbReference type="Pfam" id="PF08220"/>
    </source>
</evidence>
<dbReference type="InterPro" id="IPR029016">
    <property type="entry name" value="GAF-like_dom_sf"/>
</dbReference>
<dbReference type="HAMAP" id="MF_00081">
    <property type="entry name" value="HrcA"/>
    <property type="match status" value="1"/>
</dbReference>
<dbReference type="Gene3D" id="3.30.450.40">
    <property type="match status" value="1"/>
</dbReference>
<dbReference type="InterPro" id="IPR036388">
    <property type="entry name" value="WH-like_DNA-bd_sf"/>
</dbReference>
<evidence type="ECO:0000313" key="10">
    <source>
        <dbReference type="Proteomes" id="UP000541969"/>
    </source>
</evidence>
<feature type="domain" description="HTH deoR-type" evidence="8">
    <location>
        <begin position="36"/>
        <end position="63"/>
    </location>
</feature>
<dbReference type="PIRSF" id="PIRSF005485">
    <property type="entry name" value="HrcA"/>
    <property type="match status" value="1"/>
</dbReference>
<keyword evidence="10" id="KW-1185">Reference proteome</keyword>
<evidence type="ECO:0000259" key="7">
    <source>
        <dbReference type="Pfam" id="PF01628"/>
    </source>
</evidence>
<evidence type="ECO:0000313" key="9">
    <source>
        <dbReference type="EMBL" id="NYJ07127.1"/>
    </source>
</evidence>
<evidence type="ECO:0000256" key="2">
    <source>
        <dbReference type="ARBA" id="ARBA00023015"/>
    </source>
</evidence>
<comment type="similarity">
    <text evidence="6">Belongs to the HrcA family.</text>
</comment>
<organism evidence="9 10">
    <name type="scientific">Petropleomorpha daqingensis</name>
    <dbReference type="NCBI Taxonomy" id="2026353"/>
    <lineage>
        <taxon>Bacteria</taxon>
        <taxon>Bacillati</taxon>
        <taxon>Actinomycetota</taxon>
        <taxon>Actinomycetes</taxon>
        <taxon>Geodermatophilales</taxon>
        <taxon>Geodermatophilaceae</taxon>
        <taxon>Petropleomorpha</taxon>
    </lineage>
</organism>
<sequence>MAHDERRLQVLRAIVQDFVSTNDPVGSKALAERHDLGVSPATIRNDMAVLEEQGYITQPHTSAGRVPTDKGYRLFVDRLSAIKPLSVAERKAIERFLDGAVDLHDVLGRTVRLLAQLTRQVAVVQYPTLSRSSVRHLEVVPVAATRLLLVLITDTGRVEQRVVDTHVEIDHEAVAELRGLLNSAFVGVKLVDAGNKVPDLLETAPPHLRALVGAVSATLMETLVEPGEDRLVIGGTANLARSSLDFPGSVRPLLEALEEQVVVLRLMGEVDPGTVLVRIGEENAHEALVEASFVSVGYGSGDRALGGLGVVGPTRMDYPGNMAAVRAVARYVGQLLAES</sequence>
<dbReference type="SUPFAM" id="SSF46785">
    <property type="entry name" value="Winged helix' DNA-binding domain"/>
    <property type="match status" value="1"/>
</dbReference>
<dbReference type="RefSeq" id="WP_179718751.1">
    <property type="nucleotide sequence ID" value="NZ_JACBZT010000001.1"/>
</dbReference>
<gene>
    <name evidence="6" type="primary">hrcA</name>
    <name evidence="9" type="ORF">GGQ55_003405</name>
</gene>
<feature type="domain" description="Heat-inducible transcription repressor HrcA C-terminal" evidence="7">
    <location>
        <begin position="105"/>
        <end position="320"/>
    </location>
</feature>
<name>A0A853CI04_9ACTN</name>
<dbReference type="Gene3D" id="3.30.390.60">
    <property type="entry name" value="Heat-inducible transcription repressor hrca homolog, domain 3"/>
    <property type="match status" value="1"/>
</dbReference>
<dbReference type="AlphaFoldDB" id="A0A853CI04"/>
<dbReference type="Gene3D" id="1.10.10.10">
    <property type="entry name" value="Winged helix-like DNA-binding domain superfamily/Winged helix DNA-binding domain"/>
    <property type="match status" value="1"/>
</dbReference>
<reference evidence="9 10" key="1">
    <citation type="submission" date="2020-07" db="EMBL/GenBank/DDBJ databases">
        <title>Sequencing the genomes of 1000 actinobacteria strains.</title>
        <authorList>
            <person name="Klenk H.-P."/>
        </authorList>
    </citation>
    <scope>NUCLEOTIDE SEQUENCE [LARGE SCALE GENOMIC DNA]</scope>
    <source>
        <strain evidence="9 10">DSM 104001</strain>
    </source>
</reference>
<dbReference type="InterPro" id="IPR021153">
    <property type="entry name" value="HrcA_C"/>
</dbReference>
<protein>
    <recommendedName>
        <fullName evidence="6">Heat-inducible transcription repressor HrcA</fullName>
    </recommendedName>
</protein>
<proteinExistence type="inferred from homology"/>
<dbReference type="InterPro" id="IPR036390">
    <property type="entry name" value="WH_DNA-bd_sf"/>
</dbReference>
<evidence type="ECO:0000256" key="5">
    <source>
        <dbReference type="ARBA" id="ARBA00055319"/>
    </source>
</evidence>
<dbReference type="Pfam" id="PF01628">
    <property type="entry name" value="HrcA"/>
    <property type="match status" value="1"/>
</dbReference>
<keyword evidence="2 6" id="KW-0805">Transcription regulation</keyword>
<accession>A0A853CI04</accession>
<dbReference type="InterPro" id="IPR002571">
    <property type="entry name" value="HrcA"/>
</dbReference>
<dbReference type="GO" id="GO:0045892">
    <property type="term" value="P:negative regulation of DNA-templated transcription"/>
    <property type="evidence" value="ECO:0007669"/>
    <property type="project" value="UniProtKB-UniRule"/>
</dbReference>
<dbReference type="FunFam" id="1.10.10.10:FF:000049">
    <property type="entry name" value="Heat-inducible transcription repressor HrcA"/>
    <property type="match status" value="1"/>
</dbReference>
<keyword evidence="3 6" id="KW-0346">Stress response</keyword>
<comment type="function">
    <text evidence="5 6">Negative regulator of class I heat shock genes (grpE-dnaK-dnaJ and groELS operons). Prevents heat-shock induction of these operons.</text>
</comment>
<dbReference type="GO" id="GO:0003700">
    <property type="term" value="F:DNA-binding transcription factor activity"/>
    <property type="evidence" value="ECO:0007669"/>
    <property type="project" value="InterPro"/>
</dbReference>
<dbReference type="EMBL" id="JACBZT010000001">
    <property type="protein sequence ID" value="NYJ07127.1"/>
    <property type="molecule type" value="Genomic_DNA"/>
</dbReference>
<dbReference type="GO" id="GO:0003677">
    <property type="term" value="F:DNA binding"/>
    <property type="evidence" value="ECO:0007669"/>
    <property type="project" value="InterPro"/>
</dbReference>
<dbReference type="InterPro" id="IPR001034">
    <property type="entry name" value="DeoR_HTH"/>
</dbReference>
<evidence type="ECO:0000256" key="4">
    <source>
        <dbReference type="ARBA" id="ARBA00023163"/>
    </source>
</evidence>
<evidence type="ECO:0000256" key="1">
    <source>
        <dbReference type="ARBA" id="ARBA00022491"/>
    </source>
</evidence>
<dbReference type="Pfam" id="PF08220">
    <property type="entry name" value="HTH_DeoR"/>
    <property type="match status" value="1"/>
</dbReference>
<comment type="caution">
    <text evidence="9">The sequence shown here is derived from an EMBL/GenBank/DDBJ whole genome shotgun (WGS) entry which is preliminary data.</text>
</comment>
<dbReference type="PANTHER" id="PTHR34824:SF1">
    <property type="entry name" value="HEAT-INDUCIBLE TRANSCRIPTION REPRESSOR HRCA"/>
    <property type="match status" value="1"/>
</dbReference>